<proteinExistence type="predicted"/>
<comment type="caution">
    <text evidence="2">The sequence shown here is derived from an EMBL/GenBank/DDBJ whole genome shotgun (WGS) entry which is preliminary data.</text>
</comment>
<reference evidence="2 3" key="1">
    <citation type="submission" date="2015-03" db="EMBL/GenBank/DDBJ databases">
        <authorList>
            <consortium name="Pathogen Informatics"/>
            <person name="Murphy D."/>
        </authorList>
    </citation>
    <scope>NUCLEOTIDE SEQUENCE [LARGE SCALE GENOMIC DNA]</scope>
    <source>
        <strain evidence="2 3">IP27818</strain>
    </source>
</reference>
<dbReference type="InterPro" id="IPR009228">
    <property type="entry name" value="Capsid_scaffold_GpO"/>
</dbReference>
<feature type="region of interest" description="Disordered" evidence="1">
    <location>
        <begin position="256"/>
        <end position="284"/>
    </location>
</feature>
<dbReference type="Proteomes" id="UP000041356">
    <property type="component" value="Unassembled WGS sequence"/>
</dbReference>
<evidence type="ECO:0000313" key="3">
    <source>
        <dbReference type="Proteomes" id="UP000041356"/>
    </source>
</evidence>
<dbReference type="Pfam" id="PF05929">
    <property type="entry name" value="Phage_GPO"/>
    <property type="match status" value="1"/>
</dbReference>
<dbReference type="RefSeq" id="WP_050131318.1">
    <property type="nucleotide sequence ID" value="NZ_CP124252.1"/>
</dbReference>
<evidence type="ECO:0000256" key="1">
    <source>
        <dbReference type="SAM" id="MobiDB-lite"/>
    </source>
</evidence>
<evidence type="ECO:0000313" key="2">
    <source>
        <dbReference type="EMBL" id="CNF87972.1"/>
    </source>
</evidence>
<name>A0A9P1V437_YEREN</name>
<gene>
    <name evidence="2" type="primary">gpO_2</name>
    <name evidence="2" type="ORF">ERS137939_02655</name>
</gene>
<dbReference type="AlphaFoldDB" id="A0A9P1V437"/>
<protein>
    <submittedName>
        <fullName evidence="2">Phage capsid scaffolding protein</fullName>
    </submittedName>
</protein>
<accession>A0A9P1V437</accession>
<sequence>MPKLSKFFRVAVEGAAADGRTINRQDLEDIALTYDPTVFGARVDLEHYKSLMPDSVFRCYGDVTAVKTEKIINGPLSGKLALLAQINPTDEMLTLNKSRQKVYTSIQFSPNFADSGRAYLKGLALTDNPGSLGTEMIQFCAQQVAAGKPHPLAGRKQSDDCLFTALEETLIEFDETPTVDDTSKKFTEQIKDLLFGAKRKTDGNLEDIRQAVQVIAESQKTVLETQQQFAANQREVTELKGQLSQLSTSFAALTTKLQGEDSQHTSRPPAKGGPEGSADDTINC</sequence>
<dbReference type="EMBL" id="CPZF01000006">
    <property type="protein sequence ID" value="CNF87972.1"/>
    <property type="molecule type" value="Genomic_DNA"/>
</dbReference>
<organism evidence="2 3">
    <name type="scientific">Yersinia enterocolitica</name>
    <dbReference type="NCBI Taxonomy" id="630"/>
    <lineage>
        <taxon>Bacteria</taxon>
        <taxon>Pseudomonadati</taxon>
        <taxon>Pseudomonadota</taxon>
        <taxon>Gammaproteobacteria</taxon>
        <taxon>Enterobacterales</taxon>
        <taxon>Yersiniaceae</taxon>
        <taxon>Yersinia</taxon>
    </lineage>
</organism>